<evidence type="ECO:0000256" key="4">
    <source>
        <dbReference type="SAM" id="MobiDB-lite"/>
    </source>
</evidence>
<dbReference type="Gene3D" id="3.40.50.300">
    <property type="entry name" value="P-loop containing nucleotide triphosphate hydrolases"/>
    <property type="match status" value="2"/>
</dbReference>
<sequence length="261" mass="30168">MEHLSRQELDVIHEIPLYRPFVEKWAQVESFQARPDDLLISTYPKSGTTWISEIVDMIYNDGDEEKCKRDAIFNRVPFMEMSCPGLRSRKSCTGEQTNAGVPSHRTILPSPPGQESRDMLFSWAIKGPESMTSPGSSEPDRTVSSLGQFVNIRTWFICLPVSLQDPKREIEKVLQFLGKDLKEEVVNKILHHTSFQEMKKNRTANYEMMPAWAMDHSVSPFMRKGMSGDWKNYFTVAQNEIFDAHYKEQMKGSTFRCQMEI</sequence>
<reference evidence="6" key="1">
    <citation type="submission" date="2019-06" db="EMBL/GenBank/DDBJ databases">
        <title>G10K-VGP Goodes thornscrub tortoise genome, primary haplotype.</title>
        <authorList>
            <person name="Murphy B."/>
            <person name="Edwards T."/>
            <person name="Rhie A."/>
            <person name="Koren S."/>
            <person name="Phillippy A."/>
            <person name="Fedrigo O."/>
            <person name="Haase B."/>
            <person name="Mountcastle J."/>
            <person name="Lewin H."/>
            <person name="Damas J."/>
            <person name="Howe K."/>
            <person name="Formenti G."/>
            <person name="Myers G."/>
            <person name="Durbin R."/>
            <person name="Jarvis E.D."/>
        </authorList>
    </citation>
    <scope>NUCLEOTIDE SEQUENCE [LARGE SCALE GENOMIC DNA]</scope>
</reference>
<evidence type="ECO:0000313" key="7">
    <source>
        <dbReference type="Proteomes" id="UP000694390"/>
    </source>
</evidence>
<feature type="compositionally biased region" description="Polar residues" evidence="4">
    <location>
        <begin position="91"/>
        <end position="100"/>
    </location>
</feature>
<dbReference type="InterPro" id="IPR027417">
    <property type="entry name" value="P-loop_NTPase"/>
</dbReference>
<dbReference type="SUPFAM" id="SSF52540">
    <property type="entry name" value="P-loop containing nucleoside triphosphate hydrolases"/>
    <property type="match status" value="1"/>
</dbReference>
<organism evidence="6 7">
    <name type="scientific">Gopherus evgoodei</name>
    <name type="common">Goodes thornscrub tortoise</name>
    <dbReference type="NCBI Taxonomy" id="1825980"/>
    <lineage>
        <taxon>Eukaryota</taxon>
        <taxon>Metazoa</taxon>
        <taxon>Chordata</taxon>
        <taxon>Craniata</taxon>
        <taxon>Vertebrata</taxon>
        <taxon>Euteleostomi</taxon>
        <taxon>Archelosauria</taxon>
        <taxon>Testudinata</taxon>
        <taxon>Testudines</taxon>
        <taxon>Cryptodira</taxon>
        <taxon>Durocryptodira</taxon>
        <taxon>Testudinoidea</taxon>
        <taxon>Testudinidae</taxon>
        <taxon>Gopherus</taxon>
    </lineage>
</organism>
<dbReference type="Pfam" id="PF00685">
    <property type="entry name" value="Sulfotransfer_1"/>
    <property type="match status" value="2"/>
</dbReference>
<accession>A0A8C4WI07</accession>
<dbReference type="GeneTree" id="ENSGT00940000162879"/>
<name>A0A8C4WI07_9SAUR</name>
<dbReference type="GO" id="GO:0008146">
    <property type="term" value="F:sulfotransferase activity"/>
    <property type="evidence" value="ECO:0007669"/>
    <property type="project" value="InterPro"/>
</dbReference>
<comment type="similarity">
    <text evidence="1 3">Belongs to the sulfotransferase 1 family.</text>
</comment>
<dbReference type="PANTHER" id="PTHR11783">
    <property type="entry name" value="SULFOTRANSFERASE SULT"/>
    <property type="match status" value="1"/>
</dbReference>
<dbReference type="EC" id="2.8.2.-" evidence="3"/>
<dbReference type="InterPro" id="IPR000863">
    <property type="entry name" value="Sulfotransferase_dom"/>
</dbReference>
<evidence type="ECO:0000256" key="2">
    <source>
        <dbReference type="ARBA" id="ARBA00022679"/>
    </source>
</evidence>
<protein>
    <recommendedName>
        <fullName evidence="3">Sulfotransferase</fullName>
        <ecNumber evidence="3">2.8.2.-</ecNumber>
    </recommendedName>
</protein>
<dbReference type="AlphaFoldDB" id="A0A8C4WI07"/>
<keyword evidence="2 3" id="KW-0808">Transferase</keyword>
<dbReference type="Proteomes" id="UP000694390">
    <property type="component" value="Chromosome 5"/>
</dbReference>
<evidence type="ECO:0000256" key="1">
    <source>
        <dbReference type="ARBA" id="ARBA00005771"/>
    </source>
</evidence>
<evidence type="ECO:0000256" key="3">
    <source>
        <dbReference type="RuleBase" id="RU361155"/>
    </source>
</evidence>
<feature type="domain" description="Sulfotransferase" evidence="5">
    <location>
        <begin position="35"/>
        <end position="82"/>
    </location>
</feature>
<gene>
    <name evidence="6" type="primary">LOC115652825</name>
</gene>
<feature type="domain" description="Sulfotransferase" evidence="5">
    <location>
        <begin position="164"/>
        <end position="253"/>
    </location>
</feature>
<reference evidence="6" key="2">
    <citation type="submission" date="2025-08" db="UniProtKB">
        <authorList>
            <consortium name="Ensembl"/>
        </authorList>
    </citation>
    <scope>IDENTIFICATION</scope>
</reference>
<keyword evidence="7" id="KW-1185">Reference proteome</keyword>
<proteinExistence type="inferred from homology"/>
<dbReference type="Ensembl" id="ENSGEVT00005016274.1">
    <property type="protein sequence ID" value="ENSGEVP00005015484.1"/>
    <property type="gene ID" value="ENSGEVG00005010738.1"/>
</dbReference>
<evidence type="ECO:0000313" key="6">
    <source>
        <dbReference type="Ensembl" id="ENSGEVP00005015484.1"/>
    </source>
</evidence>
<feature type="region of interest" description="Disordered" evidence="4">
    <location>
        <begin position="91"/>
        <end position="114"/>
    </location>
</feature>
<evidence type="ECO:0000259" key="5">
    <source>
        <dbReference type="Pfam" id="PF00685"/>
    </source>
</evidence>
<reference evidence="6" key="3">
    <citation type="submission" date="2025-09" db="UniProtKB">
        <authorList>
            <consortium name="Ensembl"/>
        </authorList>
    </citation>
    <scope>IDENTIFICATION</scope>
</reference>